<dbReference type="Pfam" id="PF11361">
    <property type="entry name" value="DUF3159"/>
    <property type="match status" value="1"/>
</dbReference>
<protein>
    <recommendedName>
        <fullName evidence="5">DUF3159 domain-containing protein</fullName>
    </recommendedName>
</protein>
<comment type="caution">
    <text evidence="3">The sequence shown here is derived from an EMBL/GenBank/DDBJ whole genome shotgun (WGS) entry which is preliminary data.</text>
</comment>
<reference evidence="3 4" key="1">
    <citation type="submission" date="2020-08" db="EMBL/GenBank/DDBJ databases">
        <title>Sequencing the genomes of 1000 actinobacteria strains.</title>
        <authorList>
            <person name="Klenk H.-P."/>
        </authorList>
    </citation>
    <scope>NUCLEOTIDE SEQUENCE [LARGE SCALE GENOMIC DNA]</scope>
    <source>
        <strain evidence="3 4">DSM 22826</strain>
    </source>
</reference>
<dbReference type="InterPro" id="IPR016566">
    <property type="entry name" value="UCP010219"/>
</dbReference>
<feature type="transmembrane region" description="Helical" evidence="2">
    <location>
        <begin position="139"/>
        <end position="161"/>
    </location>
</feature>
<keyword evidence="4" id="KW-1185">Reference proteome</keyword>
<dbReference type="EMBL" id="JACHVS010000002">
    <property type="protein sequence ID" value="MBB2996690.1"/>
    <property type="molecule type" value="Genomic_DNA"/>
</dbReference>
<sequence>MSQHPDPASEPEQPGQQKPEQPSAEDIARNISRNAGIERGANGQIDVLKTMGGVRGLIESLAPGVVFLVVFTIGQNLNPALIASLAVALAFTIARLVRRGSLTQALTGLAGVAICAVFSRASGNAKDYYVPGFFTNIGYGAALITSILVRWPLMGLIFGFIRGGGIEWRKDPAAVRLYAYATWAVAAVFIARLAVQVPLYFADNVPALGAARLAMGVPLYAAGLWAAWMISRAAAPAPEKAGGSGPVAGA</sequence>
<evidence type="ECO:0000313" key="4">
    <source>
        <dbReference type="Proteomes" id="UP000523000"/>
    </source>
</evidence>
<gene>
    <name evidence="3" type="ORF">E9229_002937</name>
</gene>
<evidence type="ECO:0000313" key="3">
    <source>
        <dbReference type="EMBL" id="MBB2996690.1"/>
    </source>
</evidence>
<feature type="transmembrane region" description="Helical" evidence="2">
    <location>
        <begin position="207"/>
        <end position="230"/>
    </location>
</feature>
<feature type="transmembrane region" description="Helical" evidence="2">
    <location>
        <begin position="173"/>
        <end position="195"/>
    </location>
</feature>
<dbReference type="RefSeq" id="WP_183512252.1">
    <property type="nucleotide sequence ID" value="NZ_BAABGK010000033.1"/>
</dbReference>
<keyword evidence="2" id="KW-0472">Membrane</keyword>
<proteinExistence type="predicted"/>
<keyword evidence="2" id="KW-0812">Transmembrane</keyword>
<feature type="region of interest" description="Disordered" evidence="1">
    <location>
        <begin position="1"/>
        <end position="24"/>
    </location>
</feature>
<accession>A0A839QLM4</accession>
<evidence type="ECO:0008006" key="5">
    <source>
        <dbReference type="Google" id="ProtNLM"/>
    </source>
</evidence>
<evidence type="ECO:0000256" key="1">
    <source>
        <dbReference type="SAM" id="MobiDB-lite"/>
    </source>
</evidence>
<name>A0A839QLM4_9MICC</name>
<feature type="compositionally biased region" description="Low complexity" evidence="1">
    <location>
        <begin position="10"/>
        <end position="22"/>
    </location>
</feature>
<keyword evidence="2" id="KW-1133">Transmembrane helix</keyword>
<organism evidence="3 4">
    <name type="scientific">Paeniglutamicibacter cryotolerans</name>
    <dbReference type="NCBI Taxonomy" id="670079"/>
    <lineage>
        <taxon>Bacteria</taxon>
        <taxon>Bacillati</taxon>
        <taxon>Actinomycetota</taxon>
        <taxon>Actinomycetes</taxon>
        <taxon>Micrococcales</taxon>
        <taxon>Micrococcaceae</taxon>
        <taxon>Paeniglutamicibacter</taxon>
    </lineage>
</organism>
<dbReference type="Proteomes" id="UP000523000">
    <property type="component" value="Unassembled WGS sequence"/>
</dbReference>
<dbReference type="AlphaFoldDB" id="A0A839QLM4"/>
<feature type="transmembrane region" description="Helical" evidence="2">
    <location>
        <begin position="102"/>
        <end position="119"/>
    </location>
</feature>
<evidence type="ECO:0000256" key="2">
    <source>
        <dbReference type="SAM" id="Phobius"/>
    </source>
</evidence>